<dbReference type="Gramene" id="ONIVA07G10130.1">
    <property type="protein sequence ID" value="ONIVA07G10130.1"/>
    <property type="gene ID" value="ONIVA07G10130"/>
</dbReference>
<reference evidence="1" key="2">
    <citation type="submission" date="2018-04" db="EMBL/GenBank/DDBJ databases">
        <title>OnivRS2 (Oryza nivara Reference Sequence Version 2).</title>
        <authorList>
            <person name="Zhang J."/>
            <person name="Kudrna D."/>
            <person name="Lee S."/>
            <person name="Talag J."/>
            <person name="Rajasekar S."/>
            <person name="Welchert J."/>
            <person name="Hsing Y.-I."/>
            <person name="Wing R.A."/>
        </authorList>
    </citation>
    <scope>NUCLEOTIDE SEQUENCE [LARGE SCALE GENOMIC DNA]</scope>
    <source>
        <strain evidence="1">SL10</strain>
    </source>
</reference>
<proteinExistence type="predicted"/>
<accession>A0A0E0HZQ2</accession>
<name>A0A0E0HZQ2_ORYNI</name>
<protein>
    <submittedName>
        <fullName evidence="1">Uncharacterized protein</fullName>
    </submittedName>
</protein>
<sequence length="274" mass="30716">MEALRQKALKAEVSAEKEAERFAQEMAKATESAKTACRTLRLALTDMGARVRGVPGEDAYAFDFSEWTQLAGGAVSDCATAYGNCCARVSVAFTMGLLQQFGCEYVAEFPNFAKEDWEMFCPRFVPSASSSGKRTADPLPMRVCLNNWRRQRRRIREKRQWPKMVEEMPKITQRVFAGNCVFGPPLGIGEVAGWMRVHPGRNLDDYDRVHVERLEDMRTDRQEAIAQRRYSIVCVSPPSPLRVVYDISSDDEPSSPSRFSGSGGCFGGEDVIFL</sequence>
<dbReference type="EnsemblPlants" id="ONIVA07G10130.1">
    <property type="protein sequence ID" value="ONIVA07G10130.1"/>
    <property type="gene ID" value="ONIVA07G10130"/>
</dbReference>
<organism evidence="1">
    <name type="scientific">Oryza nivara</name>
    <name type="common">Indian wild rice</name>
    <name type="synonym">Oryza sativa f. spontanea</name>
    <dbReference type="NCBI Taxonomy" id="4536"/>
    <lineage>
        <taxon>Eukaryota</taxon>
        <taxon>Viridiplantae</taxon>
        <taxon>Streptophyta</taxon>
        <taxon>Embryophyta</taxon>
        <taxon>Tracheophyta</taxon>
        <taxon>Spermatophyta</taxon>
        <taxon>Magnoliopsida</taxon>
        <taxon>Liliopsida</taxon>
        <taxon>Poales</taxon>
        <taxon>Poaceae</taxon>
        <taxon>BOP clade</taxon>
        <taxon>Oryzoideae</taxon>
        <taxon>Oryzeae</taxon>
        <taxon>Oryzinae</taxon>
        <taxon>Oryza</taxon>
    </lineage>
</organism>
<reference evidence="1" key="1">
    <citation type="submission" date="2015-04" db="UniProtKB">
        <authorList>
            <consortium name="EnsemblPlants"/>
        </authorList>
    </citation>
    <scope>IDENTIFICATION</scope>
    <source>
        <strain evidence="1">SL10</strain>
    </source>
</reference>
<dbReference type="AlphaFoldDB" id="A0A0E0HZQ2"/>
<dbReference type="Proteomes" id="UP000006591">
    <property type="component" value="Chromosome 7"/>
</dbReference>
<dbReference type="HOGENOM" id="CLU_061671_1_0_1"/>
<evidence type="ECO:0000313" key="2">
    <source>
        <dbReference type="Proteomes" id="UP000006591"/>
    </source>
</evidence>
<dbReference type="OMA" id="GNCCARV"/>
<keyword evidence="2" id="KW-1185">Reference proteome</keyword>
<evidence type="ECO:0000313" key="1">
    <source>
        <dbReference type="EnsemblPlants" id="ONIVA07G10130.1"/>
    </source>
</evidence>